<dbReference type="EMBL" id="QRQN01000034">
    <property type="protein sequence ID" value="RHN03570.1"/>
    <property type="molecule type" value="Genomic_DNA"/>
</dbReference>
<evidence type="ECO:0000313" key="5">
    <source>
        <dbReference type="EMBL" id="RHC12117.1"/>
    </source>
</evidence>
<accession>A0A173VY35</accession>
<reference evidence="1 8" key="1">
    <citation type="submission" date="2015-09" db="EMBL/GenBank/DDBJ databases">
        <authorList>
            <consortium name="Pathogen Informatics"/>
        </authorList>
    </citation>
    <scope>NUCLEOTIDE SEQUENCE [LARGE SCALE GENOMIC DNA]</scope>
    <source>
        <strain evidence="1 8">2789STDY5834960</strain>
    </source>
</reference>
<organism evidence="1 8">
    <name type="scientific">Roseburia intestinalis</name>
    <dbReference type="NCBI Taxonomy" id="166486"/>
    <lineage>
        <taxon>Bacteria</taxon>
        <taxon>Bacillati</taxon>
        <taxon>Bacillota</taxon>
        <taxon>Clostridia</taxon>
        <taxon>Lachnospirales</taxon>
        <taxon>Lachnospiraceae</taxon>
        <taxon>Roseburia</taxon>
    </lineage>
</organism>
<protein>
    <submittedName>
        <fullName evidence="1">Copper-sensitive operon repressor</fullName>
    </submittedName>
    <submittedName>
        <fullName evidence="4">CsoR family transcriptional regulator</fullName>
    </submittedName>
    <submittedName>
        <fullName evidence="2">Metal-sensing transcriptional repressor</fullName>
    </submittedName>
</protein>
<dbReference type="Proteomes" id="UP000095350">
    <property type="component" value="Unassembled WGS sequence"/>
</dbReference>
<dbReference type="EMBL" id="QSHO01000032">
    <property type="protein sequence ID" value="RHC12117.1"/>
    <property type="molecule type" value="Genomic_DNA"/>
</dbReference>
<dbReference type="OrthoDB" id="9811244at2"/>
<dbReference type="EMBL" id="WGGT01000019">
    <property type="protein sequence ID" value="MVQ46769.1"/>
    <property type="molecule type" value="Genomic_DNA"/>
</dbReference>
<dbReference type="Proteomes" id="UP000284051">
    <property type="component" value="Unassembled WGS sequence"/>
</dbReference>
<evidence type="ECO:0000313" key="12">
    <source>
        <dbReference type="Proteomes" id="UP000284465"/>
    </source>
</evidence>
<dbReference type="EMBL" id="QSFP01000034">
    <property type="protein sequence ID" value="RHA63047.1"/>
    <property type="molecule type" value="Genomic_DNA"/>
</dbReference>
<dbReference type="GO" id="GO:0046872">
    <property type="term" value="F:metal ion binding"/>
    <property type="evidence" value="ECO:0007669"/>
    <property type="project" value="InterPro"/>
</dbReference>
<dbReference type="EMBL" id="QRID01000024">
    <property type="protein sequence ID" value="RHG25538.1"/>
    <property type="molecule type" value="Genomic_DNA"/>
</dbReference>
<evidence type="ECO:0000313" key="10">
    <source>
        <dbReference type="Proteomes" id="UP000283586"/>
    </source>
</evidence>
<evidence type="ECO:0000313" key="7">
    <source>
        <dbReference type="EMBL" id="RHN03570.1"/>
    </source>
</evidence>
<dbReference type="STRING" id="166486.ERS852572_03831"/>
<dbReference type="Proteomes" id="UP000478483">
    <property type="component" value="Unassembled WGS sequence"/>
</dbReference>
<dbReference type="EMBL" id="CYXZ01000054">
    <property type="protein sequence ID" value="CUN32141.1"/>
    <property type="molecule type" value="Genomic_DNA"/>
</dbReference>
<reference evidence="3 14" key="4">
    <citation type="submission" date="2019-10" db="EMBL/GenBank/DDBJ databases">
        <title>Roseburia spp. ameliorate alcoholic fatty liver via restoration of gut barrier function.</title>
        <authorList>
            <person name="Seo B."/>
            <person name="Ko G."/>
        </authorList>
    </citation>
    <scope>NUCLEOTIDE SEQUENCE [LARGE SCALE GENOMIC DNA]</scope>
    <source>
        <strain evidence="3 14">SNUG30017</strain>
    </source>
</reference>
<dbReference type="Gene3D" id="1.20.58.1000">
    <property type="entry name" value="Metal-sensitive repressor, helix protomer"/>
    <property type="match status" value="1"/>
</dbReference>
<dbReference type="Proteomes" id="UP000283586">
    <property type="component" value="Unassembled WGS sequence"/>
</dbReference>
<evidence type="ECO:0000313" key="6">
    <source>
        <dbReference type="EMBL" id="RHG25538.1"/>
    </source>
</evidence>
<gene>
    <name evidence="1" type="primary">csoR</name>
    <name evidence="6" type="ORF">DW264_17030</name>
    <name evidence="5" type="ORF">DW856_19465</name>
    <name evidence="4" type="ORF">DW927_18370</name>
    <name evidence="7" type="ORF">DWZ31_18335</name>
    <name evidence="1" type="ORF">ERS852572_03831</name>
    <name evidence="3" type="ORF">GCK47_13940</name>
    <name evidence="2" type="ORF">GMD50_19670</name>
</gene>
<dbReference type="AlphaFoldDB" id="A0A173VY35"/>
<evidence type="ECO:0000313" key="3">
    <source>
        <dbReference type="EMBL" id="MVQ46769.1"/>
    </source>
</evidence>
<dbReference type="Proteomes" id="UP000283513">
    <property type="component" value="Unassembled WGS sequence"/>
</dbReference>
<name>A0A173VY35_9FIRM</name>
<evidence type="ECO:0000313" key="2">
    <source>
        <dbReference type="EMBL" id="MTR87189.1"/>
    </source>
</evidence>
<evidence type="ECO:0000313" key="9">
    <source>
        <dbReference type="Proteomes" id="UP000283513"/>
    </source>
</evidence>
<sequence length="104" mass="11661">MACEKCSANGDNVKHKQRESAEKKALLTRLSRIEGQVRGVRAMVEDDRYCVDIVTQVSAIQAALNGFNKELLARHIKTCVSEDIKEGNEQAVDELCELLKKLMK</sequence>
<reference evidence="9 10" key="2">
    <citation type="submission" date="2018-08" db="EMBL/GenBank/DDBJ databases">
        <title>A genome reference for cultivated species of the human gut microbiota.</title>
        <authorList>
            <person name="Zou Y."/>
            <person name="Xue W."/>
            <person name="Luo G."/>
        </authorList>
    </citation>
    <scope>NUCLEOTIDE SEQUENCE [LARGE SCALE GENOMIC DNA]</scope>
    <source>
        <strain evidence="7 10">AF31-21AC</strain>
        <strain evidence="6 11">AM22-21LB</strain>
        <strain evidence="5 9">AM37-1AC</strain>
        <strain evidence="4 12">AM43-11</strain>
    </source>
</reference>
<dbReference type="PANTHER" id="PTHR33677:SF3">
    <property type="entry name" value="COPPER-SENSING TRANSCRIPTIONAL REPRESSOR RICR"/>
    <property type="match status" value="1"/>
</dbReference>
<dbReference type="InterPro" id="IPR003735">
    <property type="entry name" value="Metal_Tscrpt_repr"/>
</dbReference>
<evidence type="ECO:0000313" key="4">
    <source>
        <dbReference type="EMBL" id="RHA63047.1"/>
    </source>
</evidence>
<dbReference type="GeneID" id="61431478"/>
<evidence type="ECO:0000313" key="14">
    <source>
        <dbReference type="Proteomes" id="UP000479531"/>
    </source>
</evidence>
<dbReference type="Pfam" id="PF02583">
    <property type="entry name" value="Trns_repr_metal"/>
    <property type="match status" value="1"/>
</dbReference>
<dbReference type="PANTHER" id="PTHR33677">
    <property type="entry name" value="TRANSCRIPTIONAL REPRESSOR FRMR-RELATED"/>
    <property type="match status" value="1"/>
</dbReference>
<evidence type="ECO:0000313" key="8">
    <source>
        <dbReference type="Proteomes" id="UP000095350"/>
    </source>
</evidence>
<dbReference type="PaxDb" id="166486-ERS852572_03831"/>
<evidence type="ECO:0000313" key="11">
    <source>
        <dbReference type="Proteomes" id="UP000284051"/>
    </source>
</evidence>
<proteinExistence type="predicted"/>
<dbReference type="GO" id="GO:0045892">
    <property type="term" value="P:negative regulation of DNA-templated transcription"/>
    <property type="evidence" value="ECO:0007669"/>
    <property type="project" value="UniProtKB-ARBA"/>
</dbReference>
<dbReference type="EMBL" id="WNAJ01000044">
    <property type="protein sequence ID" value="MTR87189.1"/>
    <property type="molecule type" value="Genomic_DNA"/>
</dbReference>
<reference evidence="2 13" key="3">
    <citation type="journal article" date="2019" name="Nat. Med.">
        <title>A library of human gut bacterial isolates paired with longitudinal multiomics data enables mechanistic microbiome research.</title>
        <authorList>
            <person name="Poyet M."/>
            <person name="Groussin M."/>
            <person name="Gibbons S.M."/>
            <person name="Avila-Pacheco J."/>
            <person name="Jiang X."/>
            <person name="Kearney S.M."/>
            <person name="Perrotta A.R."/>
            <person name="Berdy B."/>
            <person name="Zhao S."/>
            <person name="Lieberman T.D."/>
            <person name="Swanson P.K."/>
            <person name="Smith M."/>
            <person name="Roesemann S."/>
            <person name="Alexander J.E."/>
            <person name="Rich S.A."/>
            <person name="Livny J."/>
            <person name="Vlamakis H."/>
            <person name="Clish C."/>
            <person name="Bullock K."/>
            <person name="Deik A."/>
            <person name="Scott J."/>
            <person name="Pierce K.A."/>
            <person name="Xavier R.J."/>
            <person name="Alm E.J."/>
        </authorList>
    </citation>
    <scope>NUCLEOTIDE SEQUENCE [LARGE SCALE GENOMIC DNA]</scope>
    <source>
        <strain evidence="2 13">BIOML-A1</strain>
    </source>
</reference>
<evidence type="ECO:0000313" key="13">
    <source>
        <dbReference type="Proteomes" id="UP000478483"/>
    </source>
</evidence>
<evidence type="ECO:0000313" key="1">
    <source>
        <dbReference type="EMBL" id="CUN32141.1"/>
    </source>
</evidence>
<dbReference type="InterPro" id="IPR038390">
    <property type="entry name" value="Metal_Tscrpt_repr_sf"/>
</dbReference>
<dbReference type="RefSeq" id="WP_006858691.1">
    <property type="nucleotide sequence ID" value="NZ_CABIYH010000054.1"/>
</dbReference>
<dbReference type="Proteomes" id="UP000479531">
    <property type="component" value="Unassembled WGS sequence"/>
</dbReference>
<dbReference type="GO" id="GO:0003677">
    <property type="term" value="F:DNA binding"/>
    <property type="evidence" value="ECO:0007669"/>
    <property type="project" value="InterPro"/>
</dbReference>
<dbReference type="Proteomes" id="UP000284465">
    <property type="component" value="Unassembled WGS sequence"/>
</dbReference>